<reference evidence="1 2" key="1">
    <citation type="submission" date="2023-05" db="EMBL/GenBank/DDBJ databases">
        <title>B98-5 Cell Line De Novo Hybrid Assembly: An Optical Mapping Approach.</title>
        <authorList>
            <person name="Kananen K."/>
            <person name="Auerbach J.A."/>
            <person name="Kautto E."/>
            <person name="Blachly J.S."/>
        </authorList>
    </citation>
    <scope>NUCLEOTIDE SEQUENCE [LARGE SCALE GENOMIC DNA]</scope>
    <source>
        <strain evidence="1">B95-8</strain>
        <tissue evidence="1">Cell line</tissue>
    </source>
</reference>
<name>A0ABQ9TBV2_SAGOE</name>
<keyword evidence="2" id="KW-1185">Reference proteome</keyword>
<comment type="caution">
    <text evidence="1">The sequence shown here is derived from an EMBL/GenBank/DDBJ whole genome shotgun (WGS) entry which is preliminary data.</text>
</comment>
<sequence>MPDYESPSLISFHHQPHTAHVVPHTFQKYLLIHLPLQKASQQGEAGAVLRHPLRFLAQLHPPLLQGIPPIHNGACHHLHPVHICWMVQNHFLWPSACDQRQRRRPCGRRERSAEDWAFLDQEGMEMRNQVVKGFLLVEEEEKMGQEWEVPAVEEFAKEAHIGELQ</sequence>
<dbReference type="Proteomes" id="UP001266305">
    <property type="component" value="Unassembled WGS sequence"/>
</dbReference>
<proteinExistence type="predicted"/>
<protein>
    <submittedName>
        <fullName evidence="1">Uncharacterized protein</fullName>
    </submittedName>
</protein>
<accession>A0ABQ9TBV2</accession>
<evidence type="ECO:0000313" key="2">
    <source>
        <dbReference type="Proteomes" id="UP001266305"/>
    </source>
</evidence>
<evidence type="ECO:0000313" key="1">
    <source>
        <dbReference type="EMBL" id="KAK2082095.1"/>
    </source>
</evidence>
<dbReference type="EMBL" id="JASSZA010000045">
    <property type="protein sequence ID" value="KAK2082095.1"/>
    <property type="molecule type" value="Genomic_DNA"/>
</dbReference>
<organism evidence="1 2">
    <name type="scientific">Saguinus oedipus</name>
    <name type="common">Cotton-top tamarin</name>
    <name type="synonym">Oedipomidas oedipus</name>
    <dbReference type="NCBI Taxonomy" id="9490"/>
    <lineage>
        <taxon>Eukaryota</taxon>
        <taxon>Metazoa</taxon>
        <taxon>Chordata</taxon>
        <taxon>Craniata</taxon>
        <taxon>Vertebrata</taxon>
        <taxon>Euteleostomi</taxon>
        <taxon>Mammalia</taxon>
        <taxon>Eutheria</taxon>
        <taxon>Euarchontoglires</taxon>
        <taxon>Primates</taxon>
        <taxon>Haplorrhini</taxon>
        <taxon>Platyrrhini</taxon>
        <taxon>Cebidae</taxon>
        <taxon>Callitrichinae</taxon>
        <taxon>Saguinus</taxon>
    </lineage>
</organism>
<gene>
    <name evidence="1" type="ORF">P7K49_039665</name>
</gene>